<evidence type="ECO:0000259" key="12">
    <source>
        <dbReference type="PROSITE" id="PS50106"/>
    </source>
</evidence>
<keyword evidence="5" id="KW-0677">Repeat</keyword>
<dbReference type="OrthoDB" id="9758917at2"/>
<protein>
    <submittedName>
        <fullName evidence="13">Serine protease DegQ</fullName>
    </submittedName>
</protein>
<reference evidence="14" key="1">
    <citation type="submission" date="2016-10" db="EMBL/GenBank/DDBJ databases">
        <authorList>
            <person name="Varghese N."/>
            <person name="Submissions S."/>
        </authorList>
    </citation>
    <scope>NUCLEOTIDE SEQUENCE [LARGE SCALE GENOMIC DNA]</scope>
    <source>
        <strain evidence="14">CBMB127</strain>
    </source>
</reference>
<proteinExistence type="inferred from homology"/>
<keyword evidence="3 13" id="KW-0645">Protease</keyword>
<dbReference type="InterPro" id="IPR036034">
    <property type="entry name" value="PDZ_sf"/>
</dbReference>
<feature type="binding site" evidence="10">
    <location>
        <position position="130"/>
    </location>
    <ligand>
        <name>substrate</name>
    </ligand>
</feature>
<dbReference type="InterPro" id="IPR041489">
    <property type="entry name" value="PDZ_6"/>
</dbReference>
<accession>A0A1G9DR57</accession>
<evidence type="ECO:0000256" key="7">
    <source>
        <dbReference type="ARBA" id="ARBA00022801"/>
    </source>
</evidence>
<dbReference type="PRINTS" id="PR00834">
    <property type="entry name" value="PROTEASES2C"/>
</dbReference>
<keyword evidence="6" id="KW-0574">Periplasm</keyword>
<comment type="subcellular location">
    <subcellularLocation>
        <location evidence="1">Periplasm</location>
    </subcellularLocation>
</comment>
<dbReference type="SMART" id="SM00228">
    <property type="entry name" value="PDZ"/>
    <property type="match status" value="1"/>
</dbReference>
<evidence type="ECO:0000256" key="8">
    <source>
        <dbReference type="ARBA" id="ARBA00022825"/>
    </source>
</evidence>
<evidence type="ECO:0000256" key="4">
    <source>
        <dbReference type="ARBA" id="ARBA00022729"/>
    </source>
</evidence>
<evidence type="ECO:0000256" key="2">
    <source>
        <dbReference type="ARBA" id="ARBA00010541"/>
    </source>
</evidence>
<evidence type="ECO:0000256" key="10">
    <source>
        <dbReference type="PIRSR" id="PIRSR611782-2"/>
    </source>
</evidence>
<evidence type="ECO:0000313" key="13">
    <source>
        <dbReference type="EMBL" id="SDK66343.1"/>
    </source>
</evidence>
<dbReference type="FunFam" id="2.40.10.10:FF:000001">
    <property type="entry name" value="Periplasmic serine protease DegS"/>
    <property type="match status" value="1"/>
</dbReference>
<evidence type="ECO:0000256" key="9">
    <source>
        <dbReference type="PIRSR" id="PIRSR611782-1"/>
    </source>
</evidence>
<dbReference type="PANTHER" id="PTHR43343:SF3">
    <property type="entry name" value="PROTEASE DO-LIKE 8, CHLOROPLASTIC"/>
    <property type="match status" value="1"/>
</dbReference>
<dbReference type="Pfam" id="PF13365">
    <property type="entry name" value="Trypsin_2"/>
    <property type="match status" value="1"/>
</dbReference>
<evidence type="ECO:0000313" key="14">
    <source>
        <dbReference type="Proteomes" id="UP000198629"/>
    </source>
</evidence>
<dbReference type="Gene3D" id="2.30.42.10">
    <property type="match status" value="1"/>
</dbReference>
<dbReference type="GO" id="GO:0004252">
    <property type="term" value="F:serine-type endopeptidase activity"/>
    <property type="evidence" value="ECO:0007669"/>
    <property type="project" value="InterPro"/>
</dbReference>
<dbReference type="Proteomes" id="UP000198629">
    <property type="component" value="Unassembled WGS sequence"/>
</dbReference>
<evidence type="ECO:0000256" key="1">
    <source>
        <dbReference type="ARBA" id="ARBA00004418"/>
    </source>
</evidence>
<feature type="active site" description="Charge relay system" evidence="9">
    <location>
        <position position="234"/>
    </location>
</feature>
<dbReference type="PANTHER" id="PTHR43343">
    <property type="entry name" value="PEPTIDASE S12"/>
    <property type="match status" value="1"/>
</dbReference>
<keyword evidence="11" id="KW-0472">Membrane</keyword>
<dbReference type="InterPro" id="IPR051201">
    <property type="entry name" value="Chloro_Bact_Ser_Proteases"/>
</dbReference>
<keyword evidence="7" id="KW-0378">Hydrolase</keyword>
<feature type="binding site" evidence="10">
    <location>
        <position position="160"/>
    </location>
    <ligand>
        <name>substrate</name>
    </ligand>
</feature>
<feature type="active site" description="Charge relay system" evidence="9">
    <location>
        <position position="130"/>
    </location>
</feature>
<keyword evidence="14" id="KW-1185">Reference proteome</keyword>
<dbReference type="GO" id="GO:0042597">
    <property type="term" value="C:periplasmic space"/>
    <property type="evidence" value="ECO:0007669"/>
    <property type="project" value="UniProtKB-SubCell"/>
</dbReference>
<evidence type="ECO:0000256" key="6">
    <source>
        <dbReference type="ARBA" id="ARBA00022764"/>
    </source>
</evidence>
<dbReference type="STRING" id="492660.SAMN05192566_1929"/>
<dbReference type="GO" id="GO:0006508">
    <property type="term" value="P:proteolysis"/>
    <property type="evidence" value="ECO:0007669"/>
    <property type="project" value="UniProtKB-KW"/>
</dbReference>
<dbReference type="SUPFAM" id="SSF50494">
    <property type="entry name" value="Trypsin-like serine proteases"/>
    <property type="match status" value="1"/>
</dbReference>
<keyword evidence="11" id="KW-1133">Transmembrane helix</keyword>
<keyword evidence="4" id="KW-0732">Signal</keyword>
<gene>
    <name evidence="13" type="ORF">SAMN05192566_1929</name>
</gene>
<dbReference type="PROSITE" id="PS50106">
    <property type="entry name" value="PDZ"/>
    <property type="match status" value="1"/>
</dbReference>
<dbReference type="InterPro" id="IPR011782">
    <property type="entry name" value="Pept_S1C_Do"/>
</dbReference>
<dbReference type="SUPFAM" id="SSF50156">
    <property type="entry name" value="PDZ domain-like"/>
    <property type="match status" value="1"/>
</dbReference>
<evidence type="ECO:0000256" key="5">
    <source>
        <dbReference type="ARBA" id="ARBA00022737"/>
    </source>
</evidence>
<dbReference type="Pfam" id="PF17820">
    <property type="entry name" value="PDZ_6"/>
    <property type="match status" value="1"/>
</dbReference>
<keyword evidence="11" id="KW-0812">Transmembrane</keyword>
<feature type="active site" description="Charge relay system" evidence="9">
    <location>
        <position position="160"/>
    </location>
</feature>
<sequence length="389" mass="41282">MRQLWSIFTQAVTICLGMLFVLKLFYPNLLLQPNGHPAVTGESASARDEAAVANSGYRMAASKAMPSVVNIFTTAHISQDPHHALKNDPLFRHFFGEEMDEDNDEDEQPENSLGSGVIVSADGLILTNNHVISSADQIEVALSDGSKSSATIVGTDPETDVAVLKINRKQLPAITFSNSEQMKVGDVVLAIGNPFGVGQTVTQGIISALGRNHLGINTFENFIQTDASINPGNSGGALIDANGNLIGINSAIYSRNGGSMGIGFAIPVSIAKQVMEQISSNGSVTRGWIGIEAQDITPELAESFNLKNINGSLIAGVLLDSPADRAGMRPGDILVAINKKPVTDSQSMLNIIAMLKPKEKATLTILRASKKMDIDLVVGKRPLPSKTPD</sequence>
<dbReference type="InterPro" id="IPR009003">
    <property type="entry name" value="Peptidase_S1_PA"/>
</dbReference>
<dbReference type="InterPro" id="IPR001940">
    <property type="entry name" value="Peptidase_S1C"/>
</dbReference>
<dbReference type="NCBIfam" id="TIGR02037">
    <property type="entry name" value="degP_htrA_DO"/>
    <property type="match status" value="1"/>
</dbReference>
<evidence type="ECO:0000256" key="3">
    <source>
        <dbReference type="ARBA" id="ARBA00022670"/>
    </source>
</evidence>
<dbReference type="InterPro" id="IPR001478">
    <property type="entry name" value="PDZ"/>
</dbReference>
<feature type="binding site" evidence="10">
    <location>
        <begin position="232"/>
        <end position="234"/>
    </location>
    <ligand>
        <name>substrate</name>
    </ligand>
</feature>
<feature type="transmembrane region" description="Helical" evidence="11">
    <location>
        <begin position="7"/>
        <end position="26"/>
    </location>
</feature>
<dbReference type="RefSeq" id="WP_091471952.1">
    <property type="nucleotide sequence ID" value="NZ_FNFX01000004.1"/>
</dbReference>
<dbReference type="AlphaFoldDB" id="A0A1G9DR57"/>
<dbReference type="Gene3D" id="2.40.10.120">
    <property type="match status" value="1"/>
</dbReference>
<dbReference type="CDD" id="cd10839">
    <property type="entry name" value="cpPDZ1_DegP-like"/>
    <property type="match status" value="1"/>
</dbReference>
<feature type="domain" description="PDZ" evidence="12">
    <location>
        <begin position="273"/>
        <end position="356"/>
    </location>
</feature>
<keyword evidence="8" id="KW-0720">Serine protease</keyword>
<dbReference type="EMBL" id="FNFX01000004">
    <property type="protein sequence ID" value="SDK66343.1"/>
    <property type="molecule type" value="Genomic_DNA"/>
</dbReference>
<evidence type="ECO:0000256" key="11">
    <source>
        <dbReference type="SAM" id="Phobius"/>
    </source>
</evidence>
<name>A0A1G9DR57_9PROT</name>
<comment type="similarity">
    <text evidence="2">Belongs to the peptidase S1C family.</text>
</comment>
<organism evidence="13 14">
    <name type="scientific">Methylophilus rhizosphaerae</name>
    <dbReference type="NCBI Taxonomy" id="492660"/>
    <lineage>
        <taxon>Bacteria</taxon>
        <taxon>Pseudomonadati</taxon>
        <taxon>Pseudomonadota</taxon>
        <taxon>Betaproteobacteria</taxon>
        <taxon>Nitrosomonadales</taxon>
        <taxon>Methylophilaceae</taxon>
        <taxon>Methylophilus</taxon>
    </lineage>
</organism>